<dbReference type="EMBL" id="REGN01001038">
    <property type="protein sequence ID" value="RNA37511.1"/>
    <property type="molecule type" value="Genomic_DNA"/>
</dbReference>
<gene>
    <name evidence="1" type="ORF">BpHYR1_005149</name>
</gene>
<accession>A0A3M7SNT7</accession>
<name>A0A3M7SNT7_BRAPC</name>
<dbReference type="AlphaFoldDB" id="A0A3M7SNT7"/>
<comment type="caution">
    <text evidence="1">The sequence shown here is derived from an EMBL/GenBank/DDBJ whole genome shotgun (WGS) entry which is preliminary data.</text>
</comment>
<proteinExistence type="predicted"/>
<evidence type="ECO:0000313" key="1">
    <source>
        <dbReference type="EMBL" id="RNA37511.1"/>
    </source>
</evidence>
<keyword evidence="2" id="KW-1185">Reference proteome</keyword>
<dbReference type="Proteomes" id="UP000276133">
    <property type="component" value="Unassembled WGS sequence"/>
</dbReference>
<organism evidence="1 2">
    <name type="scientific">Brachionus plicatilis</name>
    <name type="common">Marine rotifer</name>
    <name type="synonym">Brachionus muelleri</name>
    <dbReference type="NCBI Taxonomy" id="10195"/>
    <lineage>
        <taxon>Eukaryota</taxon>
        <taxon>Metazoa</taxon>
        <taxon>Spiralia</taxon>
        <taxon>Gnathifera</taxon>
        <taxon>Rotifera</taxon>
        <taxon>Eurotatoria</taxon>
        <taxon>Monogononta</taxon>
        <taxon>Pseudotrocha</taxon>
        <taxon>Ploima</taxon>
        <taxon>Brachionidae</taxon>
        <taxon>Brachionus</taxon>
    </lineage>
</organism>
<protein>
    <submittedName>
        <fullName evidence="1">Uncharacterized protein</fullName>
    </submittedName>
</protein>
<sequence length="123" mass="14836">MKKECVHYKIQLSVMIFFKIRHSSKACQSMKSEIIMNSSIAHFEGRGINFLIFFPRVQSRIETIRITFRSLLLVIRQKKFQNRLYVLYLEIICKMNSLTYKFNIRKLVLYLSFKYVALEKKQQ</sequence>
<reference evidence="1 2" key="1">
    <citation type="journal article" date="2018" name="Sci. Rep.">
        <title>Genomic signatures of local adaptation to the degree of environmental predictability in rotifers.</title>
        <authorList>
            <person name="Franch-Gras L."/>
            <person name="Hahn C."/>
            <person name="Garcia-Roger E.M."/>
            <person name="Carmona M.J."/>
            <person name="Serra M."/>
            <person name="Gomez A."/>
        </authorList>
    </citation>
    <scope>NUCLEOTIDE SEQUENCE [LARGE SCALE GENOMIC DNA]</scope>
    <source>
        <strain evidence="1">HYR1</strain>
    </source>
</reference>
<evidence type="ECO:0000313" key="2">
    <source>
        <dbReference type="Proteomes" id="UP000276133"/>
    </source>
</evidence>